<dbReference type="EMBL" id="JAIWQS010000008">
    <property type="protein sequence ID" value="KAJ8900406.1"/>
    <property type="molecule type" value="Genomic_DNA"/>
</dbReference>
<keyword evidence="3" id="KW-0238">DNA-binding</keyword>
<dbReference type="AlphaFoldDB" id="A0AAV8UFY6"/>
<gene>
    <name evidence="5" type="ORF">K2173_025183</name>
</gene>
<dbReference type="Proteomes" id="UP001159364">
    <property type="component" value="Linkage Group LG08"/>
</dbReference>
<dbReference type="GO" id="GO:0005524">
    <property type="term" value="F:ATP binding"/>
    <property type="evidence" value="ECO:0007669"/>
    <property type="project" value="UniProtKB-KW"/>
</dbReference>
<reference evidence="5 6" key="1">
    <citation type="submission" date="2021-09" db="EMBL/GenBank/DDBJ databases">
        <title>Genomic insights and catalytic innovation underlie evolution of tropane alkaloids biosynthesis.</title>
        <authorList>
            <person name="Wang Y.-J."/>
            <person name="Tian T."/>
            <person name="Huang J.-P."/>
            <person name="Huang S.-X."/>
        </authorList>
    </citation>
    <scope>NUCLEOTIDE SEQUENCE [LARGE SCALE GENOMIC DNA]</scope>
    <source>
        <strain evidence="5">KIB-2018</strain>
        <tissue evidence="5">Leaf</tissue>
    </source>
</reference>
<dbReference type="PANTHER" id="PTHR11361">
    <property type="entry name" value="DNA MISMATCH REPAIR PROTEIN MUTS FAMILY MEMBER"/>
    <property type="match status" value="1"/>
</dbReference>
<dbReference type="GO" id="GO:0140664">
    <property type="term" value="F:ATP-dependent DNA damage sensor activity"/>
    <property type="evidence" value="ECO:0007669"/>
    <property type="project" value="InterPro"/>
</dbReference>
<evidence type="ECO:0000313" key="6">
    <source>
        <dbReference type="Proteomes" id="UP001159364"/>
    </source>
</evidence>
<comment type="caution">
    <text evidence="5">The sequence shown here is derived from an EMBL/GenBank/DDBJ whole genome shotgun (WGS) entry which is preliminary data.</text>
</comment>
<dbReference type="InterPro" id="IPR045076">
    <property type="entry name" value="MutS"/>
</dbReference>
<dbReference type="InterPro" id="IPR000432">
    <property type="entry name" value="DNA_mismatch_repair_MutS_C"/>
</dbReference>
<evidence type="ECO:0000256" key="2">
    <source>
        <dbReference type="ARBA" id="ARBA00022840"/>
    </source>
</evidence>
<keyword evidence="6" id="KW-1185">Reference proteome</keyword>
<evidence type="ECO:0000259" key="4">
    <source>
        <dbReference type="SMART" id="SM00534"/>
    </source>
</evidence>
<dbReference type="GO" id="GO:0006298">
    <property type="term" value="P:mismatch repair"/>
    <property type="evidence" value="ECO:0007669"/>
    <property type="project" value="InterPro"/>
</dbReference>
<accession>A0AAV8UFY6</accession>
<proteinExistence type="predicted"/>
<dbReference type="SUPFAM" id="SSF52540">
    <property type="entry name" value="P-loop containing nucleoside triphosphate hydrolases"/>
    <property type="match status" value="1"/>
</dbReference>
<dbReference type="GO" id="GO:0030983">
    <property type="term" value="F:mismatched DNA binding"/>
    <property type="evidence" value="ECO:0007669"/>
    <property type="project" value="InterPro"/>
</dbReference>
<dbReference type="InterPro" id="IPR027417">
    <property type="entry name" value="P-loop_NTPase"/>
</dbReference>
<evidence type="ECO:0000313" key="5">
    <source>
        <dbReference type="EMBL" id="KAJ8900406.1"/>
    </source>
</evidence>
<dbReference type="Gene3D" id="3.40.50.300">
    <property type="entry name" value="P-loop containing nucleotide triphosphate hydrolases"/>
    <property type="match status" value="1"/>
</dbReference>
<evidence type="ECO:0000256" key="3">
    <source>
        <dbReference type="ARBA" id="ARBA00023125"/>
    </source>
</evidence>
<dbReference type="PANTHER" id="PTHR11361:SF150">
    <property type="entry name" value="DNA MISMATCH REPAIR PROTEIN MSH6"/>
    <property type="match status" value="1"/>
</dbReference>
<protein>
    <recommendedName>
        <fullName evidence="4">DNA mismatch repair proteins mutS family domain-containing protein</fullName>
    </recommendedName>
</protein>
<keyword evidence="1" id="KW-0547">Nucleotide-binding</keyword>
<organism evidence="5 6">
    <name type="scientific">Erythroxylum novogranatense</name>
    <dbReference type="NCBI Taxonomy" id="1862640"/>
    <lineage>
        <taxon>Eukaryota</taxon>
        <taxon>Viridiplantae</taxon>
        <taxon>Streptophyta</taxon>
        <taxon>Embryophyta</taxon>
        <taxon>Tracheophyta</taxon>
        <taxon>Spermatophyta</taxon>
        <taxon>Magnoliopsida</taxon>
        <taxon>eudicotyledons</taxon>
        <taxon>Gunneridae</taxon>
        <taxon>Pentapetalae</taxon>
        <taxon>rosids</taxon>
        <taxon>fabids</taxon>
        <taxon>Malpighiales</taxon>
        <taxon>Erythroxylaceae</taxon>
        <taxon>Erythroxylum</taxon>
    </lineage>
</organism>
<sequence>MLSSATGNSLVALDELGRGTSTSDGQAIAESVLEHLVHKVSLCHMACQVGNEVGGIEEVTFLYRLTPGVCPKSYGVNVARLAGIPVSVLKEATSKSRELETVCANHKKGSDWNLAIPSCNEMVVLIHNLMNLTTKLDCSGSYENPGISSLTQLQHRVRKLLQI</sequence>
<name>A0AAV8UFY6_9ROSI</name>
<keyword evidence="2" id="KW-0067">ATP-binding</keyword>
<dbReference type="SMART" id="SM00534">
    <property type="entry name" value="MUTSac"/>
    <property type="match status" value="1"/>
</dbReference>
<dbReference type="GO" id="GO:0005634">
    <property type="term" value="C:nucleus"/>
    <property type="evidence" value="ECO:0007669"/>
    <property type="project" value="TreeGrafter"/>
</dbReference>
<dbReference type="Pfam" id="PF00488">
    <property type="entry name" value="MutS_V"/>
    <property type="match status" value="1"/>
</dbReference>
<evidence type="ECO:0000256" key="1">
    <source>
        <dbReference type="ARBA" id="ARBA00022741"/>
    </source>
</evidence>
<feature type="domain" description="DNA mismatch repair proteins mutS family" evidence="4">
    <location>
        <begin position="1"/>
        <end position="97"/>
    </location>
</feature>